<evidence type="ECO:0000313" key="1">
    <source>
        <dbReference type="EMBL" id="KAK2665917.1"/>
    </source>
</evidence>
<reference evidence="1" key="1">
    <citation type="journal article" date="2023" name="Plant J.">
        <title>Genome sequences and population genomics provide insights into the demographic history, inbreeding, and mutation load of two 'living fossil' tree species of Dipteronia.</title>
        <authorList>
            <person name="Feng Y."/>
            <person name="Comes H.P."/>
            <person name="Chen J."/>
            <person name="Zhu S."/>
            <person name="Lu R."/>
            <person name="Zhang X."/>
            <person name="Li P."/>
            <person name="Qiu J."/>
            <person name="Olsen K.M."/>
            <person name="Qiu Y."/>
        </authorList>
    </citation>
    <scope>NUCLEOTIDE SEQUENCE</scope>
    <source>
        <strain evidence="1">KIB01</strain>
    </source>
</reference>
<name>A0AAD9XUZ0_9ROSI</name>
<gene>
    <name evidence="1" type="ORF">Ddye_004491</name>
</gene>
<organism evidence="1 2">
    <name type="scientific">Dipteronia dyeriana</name>
    <dbReference type="NCBI Taxonomy" id="168575"/>
    <lineage>
        <taxon>Eukaryota</taxon>
        <taxon>Viridiplantae</taxon>
        <taxon>Streptophyta</taxon>
        <taxon>Embryophyta</taxon>
        <taxon>Tracheophyta</taxon>
        <taxon>Spermatophyta</taxon>
        <taxon>Magnoliopsida</taxon>
        <taxon>eudicotyledons</taxon>
        <taxon>Gunneridae</taxon>
        <taxon>Pentapetalae</taxon>
        <taxon>rosids</taxon>
        <taxon>malvids</taxon>
        <taxon>Sapindales</taxon>
        <taxon>Sapindaceae</taxon>
        <taxon>Hippocastanoideae</taxon>
        <taxon>Acereae</taxon>
        <taxon>Dipteronia</taxon>
    </lineage>
</organism>
<proteinExistence type="predicted"/>
<sequence length="94" mass="10974">MLMTVYVYCRIEVLDLSPTDYENPSEVLSRLKQVSSVPTYQEEFEKLSHRVDGLPEIFLIDCFIARLWDEIRLDVKVKQLKSLQDAIGIARLIE</sequence>
<evidence type="ECO:0000313" key="2">
    <source>
        <dbReference type="Proteomes" id="UP001280121"/>
    </source>
</evidence>
<dbReference type="Proteomes" id="UP001280121">
    <property type="component" value="Unassembled WGS sequence"/>
</dbReference>
<dbReference type="EMBL" id="JANJYI010000001">
    <property type="protein sequence ID" value="KAK2665917.1"/>
    <property type="molecule type" value="Genomic_DNA"/>
</dbReference>
<comment type="caution">
    <text evidence="1">The sequence shown here is derived from an EMBL/GenBank/DDBJ whole genome shotgun (WGS) entry which is preliminary data.</text>
</comment>
<dbReference type="AlphaFoldDB" id="A0AAD9XUZ0"/>
<protein>
    <submittedName>
        <fullName evidence="1">Uncharacterized protein</fullName>
    </submittedName>
</protein>
<accession>A0AAD9XUZ0</accession>
<keyword evidence="2" id="KW-1185">Reference proteome</keyword>